<feature type="region of interest" description="Disordered" evidence="1">
    <location>
        <begin position="515"/>
        <end position="638"/>
    </location>
</feature>
<protein>
    <recommendedName>
        <fullName evidence="2">BAG domain-containing protein</fullName>
    </recommendedName>
</protein>
<dbReference type="SUPFAM" id="SSF63491">
    <property type="entry name" value="BAG domain"/>
    <property type="match status" value="1"/>
</dbReference>
<dbReference type="Gene3D" id="1.20.58.120">
    <property type="entry name" value="BAG domain"/>
    <property type="match status" value="1"/>
</dbReference>
<feature type="region of interest" description="Disordered" evidence="1">
    <location>
        <begin position="303"/>
        <end position="337"/>
    </location>
</feature>
<gene>
    <name evidence="3" type="ORF">BDQ12DRAFT_685871</name>
</gene>
<feature type="region of interest" description="Disordered" evidence="1">
    <location>
        <begin position="450"/>
        <end position="495"/>
    </location>
</feature>
<feature type="compositionally biased region" description="Low complexity" evidence="1">
    <location>
        <begin position="522"/>
        <end position="531"/>
    </location>
</feature>
<feature type="compositionally biased region" description="Polar residues" evidence="1">
    <location>
        <begin position="567"/>
        <end position="584"/>
    </location>
</feature>
<evidence type="ECO:0000313" key="4">
    <source>
        <dbReference type="Proteomes" id="UP000308652"/>
    </source>
</evidence>
<dbReference type="Pfam" id="PF02179">
    <property type="entry name" value="BAG"/>
    <property type="match status" value="1"/>
</dbReference>
<name>A0A5C3LUA6_9AGAR</name>
<keyword evidence="4" id="KW-1185">Reference proteome</keyword>
<dbReference type="PROSITE" id="PS51035">
    <property type="entry name" value="BAG"/>
    <property type="match status" value="1"/>
</dbReference>
<evidence type="ECO:0000259" key="2">
    <source>
        <dbReference type="PROSITE" id="PS51035"/>
    </source>
</evidence>
<proteinExistence type="predicted"/>
<evidence type="ECO:0000256" key="1">
    <source>
        <dbReference type="SAM" id="MobiDB-lite"/>
    </source>
</evidence>
<accession>A0A5C3LUA6</accession>
<feature type="compositionally biased region" description="Polar residues" evidence="1">
    <location>
        <begin position="303"/>
        <end position="317"/>
    </location>
</feature>
<dbReference type="Proteomes" id="UP000308652">
    <property type="component" value="Unassembled WGS sequence"/>
</dbReference>
<dbReference type="AlphaFoldDB" id="A0A5C3LUA6"/>
<dbReference type="STRING" id="68775.A0A5C3LUA6"/>
<dbReference type="InterPro" id="IPR003103">
    <property type="entry name" value="BAG_domain"/>
</dbReference>
<dbReference type="InterPro" id="IPR036533">
    <property type="entry name" value="BAG_dom_sf"/>
</dbReference>
<dbReference type="GO" id="GO:0051087">
    <property type="term" value="F:protein-folding chaperone binding"/>
    <property type="evidence" value="ECO:0007669"/>
    <property type="project" value="InterPro"/>
</dbReference>
<evidence type="ECO:0000313" key="3">
    <source>
        <dbReference type="EMBL" id="TFK36779.1"/>
    </source>
</evidence>
<sequence>MLHHFYQPFTTPASSTPRDRYLHALADARAAEAQYLASEALRREEEVLRLRLHRLEVLKEQEALSNAYPNTYHHNGFPASGDEQLLYFTPRGHIVPSAPEHPPYGYNHNYAHTRIPREYQQYAPSLRGRAPVDSHCRRSPVINTSSKVQHTSVDDVLAKLFATLPSLHRVVATDPNTSVKAPKLNACVPLRALPERAQHPSHIQGPSPNDVQYIIELLLGKESAELTRSSAPAPAVVYPKASIPINSPKEAEVKAAPSTSATNELSLKDKLEARLDNEHATEIRDTIQAILASLMDVAPHIIPQSSSWNNQPTTSGSPKGKEREIPKTSRSAAEATSKDVLDSVNHVHNIEAALRVLQSDFVFPSQLDFVSTQPADNSSTNAISLLAYTSRNHPVRFYEQALNALLVQLDSVESFGNDEVRSQRKDAVEKVEIALQSLDQEVMGRWISKRAKDTKTPEQADSSAVSSIVGTQGKVPEADHPQPPQESSSADSEAVEHVLNDNALSQPVVVTAADGVHPGHASTSVPSSPSPAIFEGSHSDNVTESESKEELSEILSAPNQPLEHVNDATTSSVTEGSFSENETQSESKEELSQADSDIPSAINDEDAHQAFLLPTVELEGSSSSEGADTGSDWSEVDA</sequence>
<organism evidence="3 4">
    <name type="scientific">Crucibulum laeve</name>
    <dbReference type="NCBI Taxonomy" id="68775"/>
    <lineage>
        <taxon>Eukaryota</taxon>
        <taxon>Fungi</taxon>
        <taxon>Dikarya</taxon>
        <taxon>Basidiomycota</taxon>
        <taxon>Agaricomycotina</taxon>
        <taxon>Agaricomycetes</taxon>
        <taxon>Agaricomycetidae</taxon>
        <taxon>Agaricales</taxon>
        <taxon>Agaricineae</taxon>
        <taxon>Nidulariaceae</taxon>
        <taxon>Crucibulum</taxon>
    </lineage>
</organism>
<feature type="compositionally biased region" description="Polar residues" evidence="1">
    <location>
        <begin position="459"/>
        <end position="470"/>
    </location>
</feature>
<feature type="domain" description="BAG" evidence="2">
    <location>
        <begin position="402"/>
        <end position="442"/>
    </location>
</feature>
<dbReference type="EMBL" id="ML213611">
    <property type="protein sequence ID" value="TFK36779.1"/>
    <property type="molecule type" value="Genomic_DNA"/>
</dbReference>
<dbReference type="OrthoDB" id="333905at2759"/>
<reference evidence="3 4" key="1">
    <citation type="journal article" date="2019" name="Nat. Ecol. Evol.">
        <title>Megaphylogeny resolves global patterns of mushroom evolution.</title>
        <authorList>
            <person name="Varga T."/>
            <person name="Krizsan K."/>
            <person name="Foldi C."/>
            <person name="Dima B."/>
            <person name="Sanchez-Garcia M."/>
            <person name="Sanchez-Ramirez S."/>
            <person name="Szollosi G.J."/>
            <person name="Szarkandi J.G."/>
            <person name="Papp V."/>
            <person name="Albert L."/>
            <person name="Andreopoulos W."/>
            <person name="Angelini C."/>
            <person name="Antonin V."/>
            <person name="Barry K.W."/>
            <person name="Bougher N.L."/>
            <person name="Buchanan P."/>
            <person name="Buyck B."/>
            <person name="Bense V."/>
            <person name="Catcheside P."/>
            <person name="Chovatia M."/>
            <person name="Cooper J."/>
            <person name="Damon W."/>
            <person name="Desjardin D."/>
            <person name="Finy P."/>
            <person name="Geml J."/>
            <person name="Haridas S."/>
            <person name="Hughes K."/>
            <person name="Justo A."/>
            <person name="Karasinski D."/>
            <person name="Kautmanova I."/>
            <person name="Kiss B."/>
            <person name="Kocsube S."/>
            <person name="Kotiranta H."/>
            <person name="LaButti K.M."/>
            <person name="Lechner B.E."/>
            <person name="Liimatainen K."/>
            <person name="Lipzen A."/>
            <person name="Lukacs Z."/>
            <person name="Mihaltcheva S."/>
            <person name="Morgado L.N."/>
            <person name="Niskanen T."/>
            <person name="Noordeloos M.E."/>
            <person name="Ohm R.A."/>
            <person name="Ortiz-Santana B."/>
            <person name="Ovrebo C."/>
            <person name="Racz N."/>
            <person name="Riley R."/>
            <person name="Savchenko A."/>
            <person name="Shiryaev A."/>
            <person name="Soop K."/>
            <person name="Spirin V."/>
            <person name="Szebenyi C."/>
            <person name="Tomsovsky M."/>
            <person name="Tulloss R.E."/>
            <person name="Uehling J."/>
            <person name="Grigoriev I.V."/>
            <person name="Vagvolgyi C."/>
            <person name="Papp T."/>
            <person name="Martin F.M."/>
            <person name="Miettinen O."/>
            <person name="Hibbett D.S."/>
            <person name="Nagy L.G."/>
        </authorList>
    </citation>
    <scope>NUCLEOTIDE SEQUENCE [LARGE SCALE GENOMIC DNA]</scope>
    <source>
        <strain evidence="3 4">CBS 166.37</strain>
    </source>
</reference>